<dbReference type="GO" id="GO:0004553">
    <property type="term" value="F:hydrolase activity, hydrolyzing O-glycosyl compounds"/>
    <property type="evidence" value="ECO:0007669"/>
    <property type="project" value="InterPro"/>
</dbReference>
<evidence type="ECO:0000259" key="4">
    <source>
        <dbReference type="PROSITE" id="PS51762"/>
    </source>
</evidence>
<dbReference type="OrthoDB" id="9809583at2"/>
<feature type="compositionally biased region" description="Low complexity" evidence="2">
    <location>
        <begin position="298"/>
        <end position="322"/>
    </location>
</feature>
<name>A0A512AFT0_9SPHN</name>
<comment type="caution">
    <text evidence="5">The sequence shown here is derived from an EMBL/GenBank/DDBJ whole genome shotgun (WGS) entry which is preliminary data.</text>
</comment>
<sequence>MIRRLLAFAALAVPLPAAAAPDWQLVWSDEFSGPAIDASKWSFDVDCWGGGNNERQCYSDRPSNARIVDGALVISALRENVTGPALPASQRANPAKPGELVKRDYSSARLSTHGKASWRYGRIEVRASLPQGQGTWPAIWMLPEANTYGPWAASGEIDILEAVNLGVPCKDCPAGKEDTILGTLHFGKPWPNNTHKGNEVHKPAVLAGFHTYAIEWQPDQIIWQFDGETYAVRKQSDWFTSGSTSPGAPFDQPFHLILNLAFGGGLAESRGLKGVSDSNFPKRFLIDWVRVWQKPPQTASSTPAASTMTAATAASSAQEGGK</sequence>
<keyword evidence="6" id="KW-1185">Reference proteome</keyword>
<organism evidence="5 6">
    <name type="scientific">Novosphingobium sediminis</name>
    <dbReference type="NCBI Taxonomy" id="707214"/>
    <lineage>
        <taxon>Bacteria</taxon>
        <taxon>Pseudomonadati</taxon>
        <taxon>Pseudomonadota</taxon>
        <taxon>Alphaproteobacteria</taxon>
        <taxon>Sphingomonadales</taxon>
        <taxon>Sphingomonadaceae</taxon>
        <taxon>Novosphingobium</taxon>
    </lineage>
</organism>
<feature type="region of interest" description="Disordered" evidence="2">
    <location>
        <begin position="297"/>
        <end position="322"/>
    </location>
</feature>
<reference evidence="5 6" key="1">
    <citation type="submission" date="2019-07" db="EMBL/GenBank/DDBJ databases">
        <title>Whole genome shotgun sequence of Novosphingobium sediminis NBRC 106119.</title>
        <authorList>
            <person name="Hosoyama A."/>
            <person name="Uohara A."/>
            <person name="Ohji S."/>
            <person name="Ichikawa N."/>
        </authorList>
    </citation>
    <scope>NUCLEOTIDE SEQUENCE [LARGE SCALE GENOMIC DNA]</scope>
    <source>
        <strain evidence="5 6">NBRC 106119</strain>
    </source>
</reference>
<dbReference type="Gene3D" id="2.60.120.200">
    <property type="match status" value="1"/>
</dbReference>
<evidence type="ECO:0000313" key="6">
    <source>
        <dbReference type="Proteomes" id="UP000321464"/>
    </source>
</evidence>
<dbReference type="SUPFAM" id="SSF49899">
    <property type="entry name" value="Concanavalin A-like lectins/glucanases"/>
    <property type="match status" value="1"/>
</dbReference>
<feature type="domain" description="GH16" evidence="4">
    <location>
        <begin position="6"/>
        <end position="297"/>
    </location>
</feature>
<evidence type="ECO:0000313" key="5">
    <source>
        <dbReference type="EMBL" id="GEN98559.1"/>
    </source>
</evidence>
<dbReference type="EMBL" id="BJYR01000002">
    <property type="protein sequence ID" value="GEN98559.1"/>
    <property type="molecule type" value="Genomic_DNA"/>
</dbReference>
<dbReference type="Pfam" id="PF00722">
    <property type="entry name" value="Glyco_hydro_16"/>
    <property type="match status" value="1"/>
</dbReference>
<dbReference type="InterPro" id="IPR050546">
    <property type="entry name" value="Glycosyl_Hydrlase_16"/>
</dbReference>
<evidence type="ECO:0000256" key="3">
    <source>
        <dbReference type="SAM" id="SignalP"/>
    </source>
</evidence>
<dbReference type="InterPro" id="IPR013320">
    <property type="entry name" value="ConA-like_dom_sf"/>
</dbReference>
<dbReference type="GO" id="GO:0005975">
    <property type="term" value="P:carbohydrate metabolic process"/>
    <property type="evidence" value="ECO:0007669"/>
    <property type="project" value="InterPro"/>
</dbReference>
<feature type="signal peptide" evidence="3">
    <location>
        <begin position="1"/>
        <end position="19"/>
    </location>
</feature>
<accession>A0A512AFT0</accession>
<evidence type="ECO:0000256" key="2">
    <source>
        <dbReference type="SAM" id="MobiDB-lite"/>
    </source>
</evidence>
<gene>
    <name evidence="5" type="ORF">NSE01_03920</name>
</gene>
<dbReference type="InterPro" id="IPR000757">
    <property type="entry name" value="Beta-glucanase-like"/>
</dbReference>
<dbReference type="AlphaFoldDB" id="A0A512AFT0"/>
<protein>
    <submittedName>
        <fullName evidence="5">Beta-glucanase</fullName>
    </submittedName>
</protein>
<keyword evidence="3" id="KW-0732">Signal</keyword>
<evidence type="ECO:0000256" key="1">
    <source>
        <dbReference type="ARBA" id="ARBA00006865"/>
    </source>
</evidence>
<dbReference type="PROSITE" id="PS51762">
    <property type="entry name" value="GH16_2"/>
    <property type="match status" value="1"/>
</dbReference>
<feature type="chain" id="PRO_5021823820" evidence="3">
    <location>
        <begin position="20"/>
        <end position="322"/>
    </location>
</feature>
<dbReference type="PANTHER" id="PTHR10963:SF55">
    <property type="entry name" value="GLYCOSIDE HYDROLASE FAMILY 16 PROTEIN"/>
    <property type="match status" value="1"/>
</dbReference>
<dbReference type="RefSeq" id="WP_147157942.1">
    <property type="nucleotide sequence ID" value="NZ_BJYR01000002.1"/>
</dbReference>
<proteinExistence type="inferred from homology"/>
<dbReference type="Proteomes" id="UP000321464">
    <property type="component" value="Unassembled WGS sequence"/>
</dbReference>
<dbReference type="CDD" id="cd08023">
    <property type="entry name" value="GH16_laminarinase_like"/>
    <property type="match status" value="1"/>
</dbReference>
<dbReference type="PANTHER" id="PTHR10963">
    <property type="entry name" value="GLYCOSYL HYDROLASE-RELATED"/>
    <property type="match status" value="1"/>
</dbReference>
<comment type="similarity">
    <text evidence="1">Belongs to the glycosyl hydrolase 16 family.</text>
</comment>